<proteinExistence type="predicted"/>
<dbReference type="InterPro" id="IPR038750">
    <property type="entry name" value="YczE/YyaS-like"/>
</dbReference>
<name>A0A2T0W8A1_9LACT</name>
<keyword evidence="1" id="KW-1133">Transmembrane helix</keyword>
<evidence type="ECO:0000313" key="2">
    <source>
        <dbReference type="EMBL" id="PRY82941.1"/>
    </source>
</evidence>
<dbReference type="Proteomes" id="UP000238205">
    <property type="component" value="Unassembled WGS sequence"/>
</dbReference>
<dbReference type="Pfam" id="PF19700">
    <property type="entry name" value="DUF6198"/>
    <property type="match status" value="1"/>
</dbReference>
<feature type="transmembrane region" description="Helical" evidence="1">
    <location>
        <begin position="154"/>
        <end position="177"/>
    </location>
</feature>
<dbReference type="PANTHER" id="PTHR40078">
    <property type="entry name" value="INTEGRAL MEMBRANE PROTEIN-RELATED"/>
    <property type="match status" value="1"/>
</dbReference>
<reference evidence="2 3" key="1">
    <citation type="submission" date="2018-03" db="EMBL/GenBank/DDBJ databases">
        <title>Genomic Encyclopedia of Archaeal and Bacterial Type Strains, Phase II (KMG-II): from individual species to whole genera.</title>
        <authorList>
            <person name="Goeker M."/>
        </authorList>
    </citation>
    <scope>NUCLEOTIDE SEQUENCE [LARGE SCALE GENOMIC DNA]</scope>
    <source>
        <strain evidence="2 3">DSM 13175</strain>
    </source>
</reference>
<feature type="transmembrane region" description="Helical" evidence="1">
    <location>
        <begin position="45"/>
        <end position="68"/>
    </location>
</feature>
<feature type="transmembrane region" description="Helical" evidence="1">
    <location>
        <begin position="7"/>
        <end position="25"/>
    </location>
</feature>
<feature type="transmembrane region" description="Helical" evidence="1">
    <location>
        <begin position="183"/>
        <end position="199"/>
    </location>
</feature>
<protein>
    <submittedName>
        <fullName evidence="2">Putative membrane protein YczE</fullName>
    </submittedName>
</protein>
<sequence>MKNYRGYALLSISSAVIALAISLMLKASVGVGAFDAFTQSVSLMAGIRIGTVAMTVNLLCVLGQLILLKRDFGFNRLLQIPMSVLVGMLVNFFYYDLLGTAQIENYVTALITFFISLVTVAFSVSMIMTLNLITPPIESFCMELTKSVPLKFSTIRQLVDILCIVVSVVITFTFGFTLPVREGTVIGMLIFAPLLGFFINKIQPVLLKKGIVQEAGI</sequence>
<dbReference type="PANTHER" id="PTHR40078:SF1">
    <property type="entry name" value="INTEGRAL MEMBRANE PROTEIN"/>
    <property type="match status" value="1"/>
</dbReference>
<keyword evidence="3" id="KW-1185">Reference proteome</keyword>
<dbReference type="EMBL" id="PVTO01000007">
    <property type="protein sequence ID" value="PRY82941.1"/>
    <property type="molecule type" value="Genomic_DNA"/>
</dbReference>
<comment type="caution">
    <text evidence="2">The sequence shown here is derived from an EMBL/GenBank/DDBJ whole genome shotgun (WGS) entry which is preliminary data.</text>
</comment>
<evidence type="ECO:0000313" key="3">
    <source>
        <dbReference type="Proteomes" id="UP000238205"/>
    </source>
</evidence>
<accession>A0A2T0W8A1</accession>
<organism evidence="2 3">
    <name type="scientific">Alkalibacterium olivapovliticus</name>
    <dbReference type="NCBI Taxonomy" id="99907"/>
    <lineage>
        <taxon>Bacteria</taxon>
        <taxon>Bacillati</taxon>
        <taxon>Bacillota</taxon>
        <taxon>Bacilli</taxon>
        <taxon>Lactobacillales</taxon>
        <taxon>Carnobacteriaceae</taxon>
        <taxon>Alkalibacterium</taxon>
    </lineage>
</organism>
<keyword evidence="1" id="KW-0812">Transmembrane</keyword>
<evidence type="ECO:0000256" key="1">
    <source>
        <dbReference type="SAM" id="Phobius"/>
    </source>
</evidence>
<dbReference type="AlphaFoldDB" id="A0A2T0W8A1"/>
<gene>
    <name evidence="2" type="ORF">CLV38_10714</name>
</gene>
<feature type="transmembrane region" description="Helical" evidence="1">
    <location>
        <begin position="77"/>
        <end position="95"/>
    </location>
</feature>
<feature type="transmembrane region" description="Helical" evidence="1">
    <location>
        <begin position="107"/>
        <end position="133"/>
    </location>
</feature>
<keyword evidence="1" id="KW-0472">Membrane</keyword>
<dbReference type="OrthoDB" id="1654314at2"/>
<dbReference type="RefSeq" id="WP_106192200.1">
    <property type="nucleotide sequence ID" value="NZ_PVTO01000007.1"/>
</dbReference>